<protein>
    <submittedName>
        <fullName evidence="8">2-aminoadipate transaminase</fullName>
    </submittedName>
</protein>
<dbReference type="Proteomes" id="UP000247540">
    <property type="component" value="Unassembled WGS sequence"/>
</dbReference>
<gene>
    <name evidence="8" type="ORF">DFQ15_12126</name>
</gene>
<keyword evidence="5" id="KW-0808">Transferase</keyword>
<dbReference type="FunFam" id="3.40.640.10:FF:000053">
    <property type="entry name" value="Aminotransferase, class I"/>
    <property type="match status" value="1"/>
</dbReference>
<evidence type="ECO:0000256" key="3">
    <source>
        <dbReference type="ARBA" id="ARBA00011738"/>
    </source>
</evidence>
<dbReference type="Pfam" id="PF00155">
    <property type="entry name" value="Aminotran_1_2"/>
    <property type="match status" value="1"/>
</dbReference>
<comment type="similarity">
    <text evidence="2">Belongs to the class-I pyridoxal-phosphate-dependent aminotransferase family.</text>
</comment>
<dbReference type="Gene3D" id="3.40.640.10">
    <property type="entry name" value="Type I PLP-dependent aspartate aminotransferase-like (Major domain)"/>
    <property type="match status" value="1"/>
</dbReference>
<keyword evidence="9" id="KW-1185">Reference proteome</keyword>
<sequence>MHWTLAARTRKMTSSAIRDLLKLTERPGIISFAGGLPSPEAFPVEAFAEACRKVLKDDGRAALQYATTEGLPALREAVAAGLPWNVDPADVLITTGSQQGLDLAAKVLVDPGSRILVETPTYLGALQAFAPMEPEVVGVASDAGGIDVDDLAAKAEGARFLYALPNFQNPTGRTMDEARRMALSARAAARGVPILEDNPYGELWFDAPPPASLTARNPEGCIYMGSFSKVLAPGLRLGFMVAPPELHRRLTMAKQAADLHSASFNQRVVAEVMKDGFLDRHVPTIRALYKRQRDAMLAALQREMGGLGVEWNTPVGGMFLWLRLPAGMDATALLPRAVEKGVAFVPGLPFYAGAGDARALRPSFVTASVAQIDTGIAALAAAVRESRPRRAALADAAA</sequence>
<dbReference type="GO" id="GO:1901605">
    <property type="term" value="P:alpha-amino acid metabolic process"/>
    <property type="evidence" value="ECO:0007669"/>
    <property type="project" value="TreeGrafter"/>
</dbReference>
<accession>A0A318SIC2</accession>
<dbReference type="InterPro" id="IPR015421">
    <property type="entry name" value="PyrdxlP-dep_Trfase_major"/>
</dbReference>
<organism evidence="8 9">
    <name type="scientific">Xylophilus ampelinus</name>
    <dbReference type="NCBI Taxonomy" id="54067"/>
    <lineage>
        <taxon>Bacteria</taxon>
        <taxon>Pseudomonadati</taxon>
        <taxon>Pseudomonadota</taxon>
        <taxon>Betaproteobacteria</taxon>
        <taxon>Burkholderiales</taxon>
        <taxon>Xylophilus</taxon>
    </lineage>
</organism>
<dbReference type="InterPro" id="IPR050859">
    <property type="entry name" value="Class-I_PLP-dep_aminotransf"/>
</dbReference>
<dbReference type="InterPro" id="IPR004839">
    <property type="entry name" value="Aminotransferase_I/II_large"/>
</dbReference>
<dbReference type="OrthoDB" id="9804020at2"/>
<dbReference type="EMBL" id="QJTC01000021">
    <property type="protein sequence ID" value="PYE75005.1"/>
    <property type="molecule type" value="Genomic_DNA"/>
</dbReference>
<keyword evidence="4" id="KW-0032">Aminotransferase</keyword>
<dbReference type="InterPro" id="IPR015424">
    <property type="entry name" value="PyrdxlP-dep_Trfase"/>
</dbReference>
<dbReference type="PANTHER" id="PTHR42790:SF19">
    <property type="entry name" value="KYNURENINE_ALPHA-AMINOADIPATE AMINOTRANSFERASE, MITOCHONDRIAL"/>
    <property type="match status" value="1"/>
</dbReference>
<evidence type="ECO:0000256" key="4">
    <source>
        <dbReference type="ARBA" id="ARBA00022576"/>
    </source>
</evidence>
<evidence type="ECO:0000256" key="6">
    <source>
        <dbReference type="ARBA" id="ARBA00022898"/>
    </source>
</evidence>
<dbReference type="CDD" id="cd00609">
    <property type="entry name" value="AAT_like"/>
    <property type="match status" value="1"/>
</dbReference>
<dbReference type="Gene3D" id="3.90.1150.10">
    <property type="entry name" value="Aspartate Aminotransferase, domain 1"/>
    <property type="match status" value="1"/>
</dbReference>
<comment type="caution">
    <text evidence="8">The sequence shown here is derived from an EMBL/GenBank/DDBJ whole genome shotgun (WGS) entry which is preliminary data.</text>
</comment>
<name>A0A318SIC2_9BURK</name>
<evidence type="ECO:0000256" key="5">
    <source>
        <dbReference type="ARBA" id="ARBA00022679"/>
    </source>
</evidence>
<evidence type="ECO:0000313" key="8">
    <source>
        <dbReference type="EMBL" id="PYE75005.1"/>
    </source>
</evidence>
<dbReference type="GO" id="GO:0030170">
    <property type="term" value="F:pyridoxal phosphate binding"/>
    <property type="evidence" value="ECO:0007669"/>
    <property type="project" value="InterPro"/>
</dbReference>
<dbReference type="GO" id="GO:0008483">
    <property type="term" value="F:transaminase activity"/>
    <property type="evidence" value="ECO:0007669"/>
    <property type="project" value="UniProtKB-KW"/>
</dbReference>
<dbReference type="SUPFAM" id="SSF53383">
    <property type="entry name" value="PLP-dependent transferases"/>
    <property type="match status" value="1"/>
</dbReference>
<comment type="cofactor">
    <cofactor evidence="1">
        <name>pyridoxal 5'-phosphate</name>
        <dbReference type="ChEBI" id="CHEBI:597326"/>
    </cofactor>
</comment>
<dbReference type="RefSeq" id="WP_110466408.1">
    <property type="nucleotide sequence ID" value="NZ_JAMOFZ010000020.1"/>
</dbReference>
<proteinExistence type="inferred from homology"/>
<dbReference type="InterPro" id="IPR015422">
    <property type="entry name" value="PyrdxlP-dep_Trfase_small"/>
</dbReference>
<dbReference type="PANTHER" id="PTHR42790">
    <property type="entry name" value="AMINOTRANSFERASE"/>
    <property type="match status" value="1"/>
</dbReference>
<evidence type="ECO:0000259" key="7">
    <source>
        <dbReference type="Pfam" id="PF00155"/>
    </source>
</evidence>
<dbReference type="AlphaFoldDB" id="A0A318SIC2"/>
<keyword evidence="6" id="KW-0663">Pyridoxal phosphate</keyword>
<comment type="subunit">
    <text evidence="3">Homodimer.</text>
</comment>
<evidence type="ECO:0000256" key="1">
    <source>
        <dbReference type="ARBA" id="ARBA00001933"/>
    </source>
</evidence>
<feature type="domain" description="Aminotransferase class I/classII large" evidence="7">
    <location>
        <begin position="43"/>
        <end position="374"/>
    </location>
</feature>
<reference evidence="8 9" key="1">
    <citation type="submission" date="2018-06" db="EMBL/GenBank/DDBJ databases">
        <title>Genomic Encyclopedia of Type Strains, Phase III (KMG-III): the genomes of soil and plant-associated and newly described type strains.</title>
        <authorList>
            <person name="Whitman W."/>
        </authorList>
    </citation>
    <scope>NUCLEOTIDE SEQUENCE [LARGE SCALE GENOMIC DNA]</scope>
    <source>
        <strain evidence="8 9">CECT 7646</strain>
    </source>
</reference>
<evidence type="ECO:0000313" key="9">
    <source>
        <dbReference type="Proteomes" id="UP000247540"/>
    </source>
</evidence>
<evidence type="ECO:0000256" key="2">
    <source>
        <dbReference type="ARBA" id="ARBA00007441"/>
    </source>
</evidence>